<dbReference type="Gene3D" id="3.40.50.2300">
    <property type="match status" value="1"/>
</dbReference>
<dbReference type="Proteomes" id="UP000265715">
    <property type="component" value="Unassembled WGS sequence"/>
</dbReference>
<dbReference type="InterPro" id="IPR011006">
    <property type="entry name" value="CheY-like_superfamily"/>
</dbReference>
<reference evidence="4 5" key="1">
    <citation type="submission" date="2018-08" db="EMBL/GenBank/DDBJ databases">
        <title>Meiothermus terrae DSM 26712 genome sequencing project.</title>
        <authorList>
            <person name="Da Costa M.S."/>
            <person name="Albuquerque L."/>
            <person name="Raposo P."/>
            <person name="Froufe H.J.C."/>
            <person name="Barroso C.S."/>
            <person name="Egas C."/>
        </authorList>
    </citation>
    <scope>NUCLEOTIDE SEQUENCE [LARGE SCALE GENOMIC DNA]</scope>
    <source>
        <strain evidence="4 5">DSM 26712</strain>
    </source>
</reference>
<dbReference type="PROSITE" id="PS50110">
    <property type="entry name" value="RESPONSE_REGULATORY"/>
    <property type="match status" value="1"/>
</dbReference>
<keyword evidence="1 2" id="KW-0597">Phosphoprotein</keyword>
<dbReference type="GO" id="GO:0000160">
    <property type="term" value="P:phosphorelay signal transduction system"/>
    <property type="evidence" value="ECO:0007669"/>
    <property type="project" value="InterPro"/>
</dbReference>
<proteinExistence type="predicted"/>
<feature type="domain" description="Response regulatory" evidence="3">
    <location>
        <begin position="8"/>
        <end position="122"/>
    </location>
</feature>
<keyword evidence="5" id="KW-1185">Reference proteome</keyword>
<dbReference type="PANTHER" id="PTHR44591:SF3">
    <property type="entry name" value="RESPONSE REGULATORY DOMAIN-CONTAINING PROTEIN"/>
    <property type="match status" value="1"/>
</dbReference>
<accession>A0A399F2N6</accession>
<dbReference type="PANTHER" id="PTHR44591">
    <property type="entry name" value="STRESS RESPONSE REGULATOR PROTEIN 1"/>
    <property type="match status" value="1"/>
</dbReference>
<dbReference type="RefSeq" id="WP_119313736.1">
    <property type="nucleotide sequence ID" value="NZ_QXDL01000011.1"/>
</dbReference>
<protein>
    <submittedName>
        <fullName evidence="4">Nitrogen regulation protein NR(I)</fullName>
    </submittedName>
</protein>
<dbReference type="InterPro" id="IPR050595">
    <property type="entry name" value="Bact_response_regulator"/>
</dbReference>
<dbReference type="SUPFAM" id="SSF52172">
    <property type="entry name" value="CheY-like"/>
    <property type="match status" value="1"/>
</dbReference>
<sequence length="143" mass="15126">MERLRRYRILVIDDDTSTRAFVARALTLAGYEVTAVPDADAAFARVYNAAPDLLLLDYKLIGQDGLTLLERMREAGAASPALLFTATTDDAIEARAAEQGVLGVLHKPVGLDDLLAAIAIAVRGEVLPPGFSSPTLAPPSALP</sequence>
<feature type="modified residue" description="4-aspartylphosphate" evidence="2">
    <location>
        <position position="57"/>
    </location>
</feature>
<organism evidence="4 5">
    <name type="scientific">Calidithermus terrae</name>
    <dbReference type="NCBI Taxonomy" id="1408545"/>
    <lineage>
        <taxon>Bacteria</taxon>
        <taxon>Thermotogati</taxon>
        <taxon>Deinococcota</taxon>
        <taxon>Deinococci</taxon>
        <taxon>Thermales</taxon>
        <taxon>Thermaceae</taxon>
        <taxon>Calidithermus</taxon>
    </lineage>
</organism>
<name>A0A399F2N6_9DEIN</name>
<comment type="caution">
    <text evidence="4">The sequence shown here is derived from an EMBL/GenBank/DDBJ whole genome shotgun (WGS) entry which is preliminary data.</text>
</comment>
<evidence type="ECO:0000256" key="1">
    <source>
        <dbReference type="ARBA" id="ARBA00022553"/>
    </source>
</evidence>
<dbReference type="OrthoDB" id="280492at2"/>
<evidence type="ECO:0000259" key="3">
    <source>
        <dbReference type="PROSITE" id="PS50110"/>
    </source>
</evidence>
<dbReference type="EMBL" id="QXDL01000011">
    <property type="protein sequence ID" value="RIH90353.1"/>
    <property type="molecule type" value="Genomic_DNA"/>
</dbReference>
<evidence type="ECO:0000313" key="5">
    <source>
        <dbReference type="Proteomes" id="UP000265715"/>
    </source>
</evidence>
<dbReference type="AlphaFoldDB" id="A0A399F2N6"/>
<dbReference type="CDD" id="cd00156">
    <property type="entry name" value="REC"/>
    <property type="match status" value="1"/>
</dbReference>
<dbReference type="Pfam" id="PF00072">
    <property type="entry name" value="Response_reg"/>
    <property type="match status" value="1"/>
</dbReference>
<evidence type="ECO:0000256" key="2">
    <source>
        <dbReference type="PROSITE-ProRule" id="PRU00169"/>
    </source>
</evidence>
<dbReference type="SMART" id="SM00448">
    <property type="entry name" value="REC"/>
    <property type="match status" value="1"/>
</dbReference>
<dbReference type="InterPro" id="IPR001789">
    <property type="entry name" value="Sig_transdc_resp-reg_receiver"/>
</dbReference>
<evidence type="ECO:0000313" key="4">
    <source>
        <dbReference type="EMBL" id="RIH90353.1"/>
    </source>
</evidence>
<gene>
    <name evidence="4" type="primary">glnG</name>
    <name evidence="4" type="ORF">Mterra_00502</name>
</gene>